<keyword evidence="8" id="KW-0460">Magnesium</keyword>
<dbReference type="EMBL" id="JAQFWQ010000024">
    <property type="protein sequence ID" value="MDA2811102.1"/>
    <property type="molecule type" value="Genomic_DNA"/>
</dbReference>
<keyword evidence="9" id="KW-0828">Tyrosine catabolism</keyword>
<dbReference type="Pfam" id="PF01557">
    <property type="entry name" value="FAA_hydrolase"/>
    <property type="match status" value="1"/>
</dbReference>
<dbReference type="InterPro" id="IPR011234">
    <property type="entry name" value="Fumarylacetoacetase-like_C"/>
</dbReference>
<evidence type="ECO:0000313" key="14">
    <source>
        <dbReference type="EMBL" id="MDA2811102.1"/>
    </source>
</evidence>
<dbReference type="PANTHER" id="PTHR43069:SF2">
    <property type="entry name" value="FUMARYLACETOACETASE"/>
    <property type="match status" value="1"/>
</dbReference>
<dbReference type="SUPFAM" id="SSF63433">
    <property type="entry name" value="Fumarylacetoacetate hydrolase, FAH, N-terminal domain"/>
    <property type="match status" value="1"/>
</dbReference>
<feature type="domain" description="Fumarylacetoacetase N-terminal" evidence="13">
    <location>
        <begin position="28"/>
        <end position="115"/>
    </location>
</feature>
<proteinExistence type="predicted"/>
<feature type="domain" description="Fumarylacetoacetase-like C-terminal" evidence="12">
    <location>
        <begin position="236"/>
        <end position="450"/>
    </location>
</feature>
<gene>
    <name evidence="14" type="ORF">O4J56_10680</name>
</gene>
<dbReference type="Gene3D" id="3.90.850.10">
    <property type="entry name" value="Fumarylacetoacetase-like, C-terminal domain"/>
    <property type="match status" value="1"/>
</dbReference>
<evidence type="ECO:0000256" key="3">
    <source>
        <dbReference type="ARBA" id="ARBA00004782"/>
    </source>
</evidence>
<dbReference type="PANTHER" id="PTHR43069">
    <property type="entry name" value="FUMARYLACETOACETASE"/>
    <property type="match status" value="1"/>
</dbReference>
<reference evidence="14 15" key="1">
    <citation type="submission" date="2023-01" db="EMBL/GenBank/DDBJ databases">
        <title>Draft genome sequence of Nocardiopsis sp. RSe5-2 isolated from halophytes.</title>
        <authorList>
            <person name="Duangmal K."/>
            <person name="Chantavorakit T."/>
        </authorList>
    </citation>
    <scope>NUCLEOTIDE SEQUENCE [LARGE SCALE GENOMIC DNA]</scope>
    <source>
        <strain evidence="14 15">RSe5-2</strain>
    </source>
</reference>
<evidence type="ECO:0000256" key="7">
    <source>
        <dbReference type="ARBA" id="ARBA00022837"/>
    </source>
</evidence>
<dbReference type="RefSeq" id="WP_270685565.1">
    <property type="nucleotide sequence ID" value="NZ_JAQFWQ010000024.1"/>
</dbReference>
<dbReference type="EC" id="3.7.1.2" evidence="4"/>
<name>A0ABT4U2D1_9ACTN</name>
<dbReference type="Gene3D" id="2.30.30.230">
    <property type="entry name" value="Fumarylacetoacetase, N-terminal domain"/>
    <property type="match status" value="1"/>
</dbReference>
<evidence type="ECO:0000256" key="9">
    <source>
        <dbReference type="ARBA" id="ARBA00022878"/>
    </source>
</evidence>
<comment type="caution">
    <text evidence="14">The sequence shown here is derived from an EMBL/GenBank/DDBJ whole genome shotgun (WGS) entry which is preliminary data.</text>
</comment>
<keyword evidence="10" id="KW-0585">Phenylalanine catabolism</keyword>
<evidence type="ECO:0000256" key="10">
    <source>
        <dbReference type="ARBA" id="ARBA00023232"/>
    </source>
</evidence>
<dbReference type="InterPro" id="IPR005959">
    <property type="entry name" value="Fumarylacetoacetase"/>
</dbReference>
<evidence type="ECO:0000256" key="1">
    <source>
        <dbReference type="ARBA" id="ARBA00001913"/>
    </source>
</evidence>
<evidence type="ECO:0000259" key="12">
    <source>
        <dbReference type="Pfam" id="PF01557"/>
    </source>
</evidence>
<dbReference type="InterPro" id="IPR036663">
    <property type="entry name" value="Fumarylacetoacetase_C_sf"/>
</dbReference>
<feature type="compositionally biased region" description="Basic and acidic residues" evidence="11">
    <location>
        <begin position="196"/>
        <end position="210"/>
    </location>
</feature>
<accession>A0ABT4U2D1</accession>
<evidence type="ECO:0000256" key="4">
    <source>
        <dbReference type="ARBA" id="ARBA00012094"/>
    </source>
</evidence>
<evidence type="ECO:0000259" key="13">
    <source>
        <dbReference type="Pfam" id="PF09298"/>
    </source>
</evidence>
<feature type="region of interest" description="Disordered" evidence="11">
    <location>
        <begin position="148"/>
        <end position="237"/>
    </location>
</feature>
<keyword evidence="15" id="KW-1185">Reference proteome</keyword>
<protein>
    <recommendedName>
        <fullName evidence="4">fumarylacetoacetase</fullName>
        <ecNumber evidence="4">3.7.1.2</ecNumber>
    </recommendedName>
</protein>
<dbReference type="InterPro" id="IPR015377">
    <property type="entry name" value="Fumarylacetoacetase_N"/>
</dbReference>
<dbReference type="InterPro" id="IPR036462">
    <property type="entry name" value="Fumarylacetoacetase_N_sf"/>
</dbReference>
<dbReference type="SUPFAM" id="SSF56529">
    <property type="entry name" value="FAH"/>
    <property type="match status" value="1"/>
</dbReference>
<evidence type="ECO:0000256" key="11">
    <source>
        <dbReference type="SAM" id="MobiDB-lite"/>
    </source>
</evidence>
<comment type="pathway">
    <text evidence="3">Amino-acid degradation; L-phenylalanine degradation; acetoacetate and fumarate from L-phenylalanine: step 6/6.</text>
</comment>
<evidence type="ECO:0000256" key="5">
    <source>
        <dbReference type="ARBA" id="ARBA00022723"/>
    </source>
</evidence>
<evidence type="ECO:0000256" key="2">
    <source>
        <dbReference type="ARBA" id="ARBA00001946"/>
    </source>
</evidence>
<evidence type="ECO:0000313" key="15">
    <source>
        <dbReference type="Proteomes" id="UP001527866"/>
    </source>
</evidence>
<keyword evidence="5" id="KW-0479">Metal-binding</keyword>
<evidence type="ECO:0000256" key="8">
    <source>
        <dbReference type="ARBA" id="ARBA00022842"/>
    </source>
</evidence>
<keyword evidence="7" id="KW-0106">Calcium</keyword>
<dbReference type="GO" id="GO:0016787">
    <property type="term" value="F:hydrolase activity"/>
    <property type="evidence" value="ECO:0007669"/>
    <property type="project" value="UniProtKB-KW"/>
</dbReference>
<keyword evidence="6 14" id="KW-0378">Hydrolase</keyword>
<comment type="cofactor">
    <cofactor evidence="2">
        <name>Mg(2+)</name>
        <dbReference type="ChEBI" id="CHEBI:18420"/>
    </cofactor>
</comment>
<evidence type="ECO:0000256" key="6">
    <source>
        <dbReference type="ARBA" id="ARBA00022801"/>
    </source>
</evidence>
<comment type="cofactor">
    <cofactor evidence="1">
        <name>Ca(2+)</name>
        <dbReference type="ChEBI" id="CHEBI:29108"/>
    </cofactor>
</comment>
<dbReference type="Pfam" id="PF09298">
    <property type="entry name" value="FAA_hydrolase_N"/>
    <property type="match status" value="1"/>
</dbReference>
<dbReference type="Proteomes" id="UP001527866">
    <property type="component" value="Unassembled WGS sequence"/>
</dbReference>
<sequence length="456" mass="46869">MTADTERTSGTRTTWVSGADEAGYGADNLPYGVFRERGGGPARVGARIGGMVLDLAPLLRAPEFARPSLVPFMATGPIAWRAVRARISGMLADEAGRAKAEPHLIPLERVEMAAPVAPHAHTGYLCSLEYASNAARLLAPGENVLPGPWEDRPLGGGGRPASVTDPGGPVPRPRGRRAAVPEGNGAVSGPLNGGRGSREDRPPEDARHPSEPAGSAEEAGAGGSAPPPSDDDLGPSRRLDVGAELAFVVGSPSTPGSRVPVGEFAEHVFGAVLIAAWSARDLPSEDDPPAPLPGRAVATSVSPWVVPLDALGAARIPAQERRPPLPHLRSIADWALEVGFELRVNGQTVARPRLGGAYWTPDQLVAQLTADGTALETGDLVSTGTVSGACLAREERGSLLELGGGGEHPLILPDGTERAFLEDGDRVSVTATAPGLGGGFISLGEAEGTVVPASQE</sequence>
<organism evidence="14 15">
    <name type="scientific">Nocardiopsis endophytica</name>
    <dbReference type="NCBI Taxonomy" id="3018445"/>
    <lineage>
        <taxon>Bacteria</taxon>
        <taxon>Bacillati</taxon>
        <taxon>Actinomycetota</taxon>
        <taxon>Actinomycetes</taxon>
        <taxon>Streptosporangiales</taxon>
        <taxon>Nocardiopsidaceae</taxon>
        <taxon>Nocardiopsis</taxon>
    </lineage>
</organism>